<name>A0AAD4SX48_9MAGN</name>
<accession>A0AAD4SX48</accession>
<sequence>MEVQVISKEIIKPSTPTPPHLRNFKISLIDQLLLPVYNPVVIFFPANDVHEPDNNNNDYSSKTKILKKSLSETLARFYPMAGRLKDNISIECNDEGIDYIEAKVNAMMSEFMNVDVVHQLHPSHIIAENVAKQAQMAVQVNLFDCGGIAISLCVSHKIIDGSSAVTFMRSWSVTARAAINQEEEVLYPTFDSAAIFPALPPGVQVSSLESYDSIRGENVVTKLFLFNASKIAALRARVAESRSSNMLSRYPTRTEAISALVWKSFMEANRVNVTRKHKLFSTKPIIIRSKANFSVNLREKLNPPLPNESFGNIITTAAAESTIIDNDEDTLGFVDTLDGLISRLRLGVSGINDEYIRKFQEGDVEFLKELVDHEGNENEEEKVHICWISSLCRYPFYELDFGWGKPLWFALNTFSEYKNSVSLVGTKCGTGIEAWVSLEKEDMAVFEEDQDLLQYAKNINTPDPVVGFVEYPFLGQGNRKKEPVSRL</sequence>
<evidence type="ECO:0000313" key="4">
    <source>
        <dbReference type="EMBL" id="KAI3925143.1"/>
    </source>
</evidence>
<protein>
    <submittedName>
        <fullName evidence="4">Uncharacterized protein</fullName>
    </submittedName>
</protein>
<keyword evidence="2" id="KW-0808">Transferase</keyword>
<dbReference type="Gene3D" id="3.30.559.10">
    <property type="entry name" value="Chloramphenicol acetyltransferase-like domain"/>
    <property type="match status" value="2"/>
</dbReference>
<evidence type="ECO:0000256" key="1">
    <source>
        <dbReference type="ARBA" id="ARBA00009861"/>
    </source>
</evidence>
<dbReference type="AlphaFoldDB" id="A0AAD4SX48"/>
<dbReference type="Proteomes" id="UP001202328">
    <property type="component" value="Unassembled WGS sequence"/>
</dbReference>
<dbReference type="PANTHER" id="PTHR31623:SF28">
    <property type="entry name" value="BAHD ACYLTRANSFERASE"/>
    <property type="match status" value="1"/>
</dbReference>
<organism evidence="4 5">
    <name type="scientific">Papaver atlanticum</name>
    <dbReference type="NCBI Taxonomy" id="357466"/>
    <lineage>
        <taxon>Eukaryota</taxon>
        <taxon>Viridiplantae</taxon>
        <taxon>Streptophyta</taxon>
        <taxon>Embryophyta</taxon>
        <taxon>Tracheophyta</taxon>
        <taxon>Spermatophyta</taxon>
        <taxon>Magnoliopsida</taxon>
        <taxon>Ranunculales</taxon>
        <taxon>Papaveraceae</taxon>
        <taxon>Papaveroideae</taxon>
        <taxon>Papaver</taxon>
    </lineage>
</organism>
<dbReference type="Pfam" id="PF02458">
    <property type="entry name" value="Transferase"/>
    <property type="match status" value="1"/>
</dbReference>
<evidence type="ECO:0000256" key="2">
    <source>
        <dbReference type="ARBA" id="ARBA00022679"/>
    </source>
</evidence>
<gene>
    <name evidence="4" type="ORF">MKW98_009793</name>
</gene>
<evidence type="ECO:0000313" key="5">
    <source>
        <dbReference type="Proteomes" id="UP001202328"/>
    </source>
</evidence>
<dbReference type="EMBL" id="JAJJMB010008202">
    <property type="protein sequence ID" value="KAI3925143.1"/>
    <property type="molecule type" value="Genomic_DNA"/>
</dbReference>
<proteinExistence type="inferred from homology"/>
<keyword evidence="3" id="KW-0012">Acyltransferase</keyword>
<keyword evidence="5" id="KW-1185">Reference proteome</keyword>
<reference evidence="4" key="1">
    <citation type="submission" date="2022-04" db="EMBL/GenBank/DDBJ databases">
        <title>A functionally conserved STORR gene fusion in Papaver species that diverged 16.8 million years ago.</title>
        <authorList>
            <person name="Catania T."/>
        </authorList>
    </citation>
    <scope>NUCLEOTIDE SEQUENCE</scope>
    <source>
        <strain evidence="4">S-188037</strain>
    </source>
</reference>
<dbReference type="GO" id="GO:0016746">
    <property type="term" value="F:acyltransferase activity"/>
    <property type="evidence" value="ECO:0007669"/>
    <property type="project" value="UniProtKB-KW"/>
</dbReference>
<evidence type="ECO:0000256" key="3">
    <source>
        <dbReference type="ARBA" id="ARBA00023315"/>
    </source>
</evidence>
<comment type="similarity">
    <text evidence="1">Belongs to the plant acyltransferase family.</text>
</comment>
<dbReference type="InterPro" id="IPR023213">
    <property type="entry name" value="CAT-like_dom_sf"/>
</dbReference>
<dbReference type="PANTHER" id="PTHR31623">
    <property type="entry name" value="F21J9.9"/>
    <property type="match status" value="1"/>
</dbReference>
<comment type="caution">
    <text evidence="4">The sequence shown here is derived from an EMBL/GenBank/DDBJ whole genome shotgun (WGS) entry which is preliminary data.</text>
</comment>